<dbReference type="AlphaFoldDB" id="A0A135LZR1"/>
<reference evidence="3 4" key="1">
    <citation type="journal article" date="2016" name="BMC Genomics">
        <title>Genome sequencing and secondary metabolism of the postharvest pathogen Penicillium griseofulvum.</title>
        <authorList>
            <person name="Banani H."/>
            <person name="Marcet-Houben M."/>
            <person name="Ballester A.R."/>
            <person name="Abbruscato P."/>
            <person name="Gonzalez-Candelas L."/>
            <person name="Gabaldon T."/>
            <person name="Spadaro D."/>
        </authorList>
    </citation>
    <scope>NUCLEOTIDE SEQUENCE [LARGE SCALE GENOMIC DNA]</scope>
    <source>
        <strain evidence="3 4">PG3</strain>
    </source>
</reference>
<evidence type="ECO:0000256" key="1">
    <source>
        <dbReference type="SAM" id="Coils"/>
    </source>
</evidence>
<evidence type="ECO:0000313" key="4">
    <source>
        <dbReference type="Proteomes" id="UP000070168"/>
    </source>
</evidence>
<feature type="compositionally biased region" description="Polar residues" evidence="2">
    <location>
        <begin position="12"/>
        <end position="24"/>
    </location>
</feature>
<name>A0A135LZR1_PENPA</name>
<dbReference type="Proteomes" id="UP000070168">
    <property type="component" value="Unassembled WGS sequence"/>
</dbReference>
<evidence type="ECO:0000256" key="2">
    <source>
        <dbReference type="SAM" id="MobiDB-lite"/>
    </source>
</evidence>
<dbReference type="EMBL" id="LHQR01000013">
    <property type="protein sequence ID" value="KXG54454.1"/>
    <property type="molecule type" value="Genomic_DNA"/>
</dbReference>
<organism evidence="3 4">
    <name type="scientific">Penicillium patulum</name>
    <name type="common">Penicillium griseofulvum</name>
    <dbReference type="NCBI Taxonomy" id="5078"/>
    <lineage>
        <taxon>Eukaryota</taxon>
        <taxon>Fungi</taxon>
        <taxon>Dikarya</taxon>
        <taxon>Ascomycota</taxon>
        <taxon>Pezizomycotina</taxon>
        <taxon>Eurotiomycetes</taxon>
        <taxon>Eurotiomycetidae</taxon>
        <taxon>Eurotiales</taxon>
        <taxon>Aspergillaceae</taxon>
        <taxon>Penicillium</taxon>
    </lineage>
</organism>
<proteinExistence type="predicted"/>
<keyword evidence="4" id="KW-1185">Reference proteome</keyword>
<protein>
    <submittedName>
        <fullName evidence="3">Uncharacterized protein</fullName>
    </submittedName>
</protein>
<accession>A0A135LZR1</accession>
<feature type="coiled-coil region" evidence="1">
    <location>
        <begin position="36"/>
        <end position="98"/>
    </location>
</feature>
<feature type="region of interest" description="Disordered" evidence="2">
    <location>
        <begin position="1"/>
        <end position="24"/>
    </location>
</feature>
<dbReference type="RefSeq" id="XP_040652989.1">
    <property type="nucleotide sequence ID" value="XM_040795312.1"/>
</dbReference>
<keyword evidence="1" id="KW-0175">Coiled coil</keyword>
<sequence>MWSHELPMPGQADSSNQTFPDSPTRWEQLTSGCLDRRAVHDELERLRQQVKKTKENVEILHRAKLLAEEQFRQRGELLENAMRETKTARQENRILTTKIATLQAGAEAFSDEEAKREMALLYHDLEHWTFTHFGAKPSSQPNNEPKPQPERLDISTLDIIQSEIAGLIYQSFWNRFMVGAEDHFWSNYLRKVDTEVNKQSGVSNHISRHWRCAMSTAILSLETDLLQDRCNRIIETVETCFGPYAVTDRTKRMQQLHDIIARCIRLKHKLQCQEDTYIFWSHKYGVPFRDENMRTPTEENTSDGIVKSSLWPGLWKIIRPGEWSIVEKEMVNTLSPLTPSIEMIDELECHQDDTDSDEI</sequence>
<dbReference type="OMA" id="RHWRCAM"/>
<dbReference type="GeneID" id="63710612"/>
<gene>
    <name evidence="3" type="ORF">PGRI_075980</name>
</gene>
<evidence type="ECO:0000313" key="3">
    <source>
        <dbReference type="EMBL" id="KXG54454.1"/>
    </source>
</evidence>
<comment type="caution">
    <text evidence="3">The sequence shown here is derived from an EMBL/GenBank/DDBJ whole genome shotgun (WGS) entry which is preliminary data.</text>
</comment>
<dbReference type="OrthoDB" id="4227183at2759"/>